<keyword evidence="3" id="KW-1185">Reference proteome</keyword>
<dbReference type="Proteomes" id="UP001515500">
    <property type="component" value="Chromosome 13"/>
</dbReference>
<dbReference type="InterPro" id="IPR024752">
    <property type="entry name" value="Myb/SANT-like_dom"/>
</dbReference>
<accession>A0AB40CB10</accession>
<proteinExistence type="predicted"/>
<gene>
    <name evidence="4" type="primary">LOC120274600</name>
</gene>
<reference evidence="4" key="1">
    <citation type="submission" date="2025-08" db="UniProtKB">
        <authorList>
            <consortium name="RefSeq"/>
        </authorList>
    </citation>
    <scope>IDENTIFICATION</scope>
</reference>
<dbReference type="Pfam" id="PF12776">
    <property type="entry name" value="Myb_DNA-bind_3"/>
    <property type="match status" value="1"/>
</dbReference>
<feature type="compositionally biased region" description="Polar residues" evidence="1">
    <location>
        <begin position="161"/>
        <end position="185"/>
    </location>
</feature>
<dbReference type="RefSeq" id="XP_039137081.1">
    <property type="nucleotide sequence ID" value="XM_039281147.1"/>
</dbReference>
<dbReference type="GeneID" id="120274600"/>
<evidence type="ECO:0000313" key="4">
    <source>
        <dbReference type="RefSeq" id="XP_039137081.1"/>
    </source>
</evidence>
<evidence type="ECO:0000256" key="1">
    <source>
        <dbReference type="SAM" id="MobiDB-lite"/>
    </source>
</evidence>
<feature type="domain" description="Myb/SANT-like" evidence="2">
    <location>
        <begin position="22"/>
        <end position="115"/>
    </location>
</feature>
<name>A0AB40CB10_DIOCR</name>
<sequence>MASEGVASESVASEGRHEARAKWNEIHKAHLVKLLGEYNTHAYRSQNGWTKEAWNKMVRDMITKFSNPSITTSQVKALEQELKKTYKLLKGFSELSGFGWDYERHIVYTPDDVWAPLLERNRDARKWHTRPFPYFMPLQEVYERRYAEGKRSRGIEDYEDISQSPVHTPTPSVFTPNDSRQQSPTHKTEDDGIMQVLPPSSQPRNPHTQSSSNEILWGLRDQDGHRRKRERKGKKPQDSSFNMDKYIAFRERENKEYLEVLKGTQVVEKHTIEDCMKVFNEMSAIFTEEEMFKATQIFIKDKSYRELFLCLQEDHKVPWLKMMFSKIE</sequence>
<evidence type="ECO:0000313" key="3">
    <source>
        <dbReference type="Proteomes" id="UP001515500"/>
    </source>
</evidence>
<feature type="compositionally biased region" description="Polar residues" evidence="1">
    <location>
        <begin position="198"/>
        <end position="214"/>
    </location>
</feature>
<dbReference type="PANTHER" id="PTHR47072:SF5">
    <property type="entry name" value="MYB_SANT-LIKE DOMAIN-CONTAINING PROTEIN"/>
    <property type="match status" value="1"/>
</dbReference>
<dbReference type="PANTHER" id="PTHR47072">
    <property type="match status" value="1"/>
</dbReference>
<protein>
    <submittedName>
        <fullName evidence="4">Uncharacterized protein At2g29880-like</fullName>
    </submittedName>
</protein>
<feature type="compositionally biased region" description="Basic residues" evidence="1">
    <location>
        <begin position="225"/>
        <end position="234"/>
    </location>
</feature>
<organism evidence="3 4">
    <name type="scientific">Dioscorea cayennensis subsp. rotundata</name>
    <name type="common">White Guinea yam</name>
    <name type="synonym">Dioscorea rotundata</name>
    <dbReference type="NCBI Taxonomy" id="55577"/>
    <lineage>
        <taxon>Eukaryota</taxon>
        <taxon>Viridiplantae</taxon>
        <taxon>Streptophyta</taxon>
        <taxon>Embryophyta</taxon>
        <taxon>Tracheophyta</taxon>
        <taxon>Spermatophyta</taxon>
        <taxon>Magnoliopsida</taxon>
        <taxon>Liliopsida</taxon>
        <taxon>Dioscoreales</taxon>
        <taxon>Dioscoreaceae</taxon>
        <taxon>Dioscorea</taxon>
    </lineage>
</organism>
<feature type="region of interest" description="Disordered" evidence="1">
    <location>
        <begin position="156"/>
        <end position="242"/>
    </location>
</feature>
<dbReference type="AlphaFoldDB" id="A0AB40CB10"/>
<evidence type="ECO:0000259" key="2">
    <source>
        <dbReference type="Pfam" id="PF12776"/>
    </source>
</evidence>